<feature type="region of interest" description="Disordered" evidence="1">
    <location>
        <begin position="1"/>
        <end position="58"/>
    </location>
</feature>
<protein>
    <recommendedName>
        <fullName evidence="3">DUF6286 domain-containing protein</fullName>
    </recommendedName>
</protein>
<dbReference type="RefSeq" id="WP_286255168.1">
    <property type="nucleotide sequence ID" value="NZ_AP018448.1"/>
</dbReference>
<reference evidence="4 5" key="1">
    <citation type="journal article" date="2010" name="ChemBioChem">
        <title>Cloning and characterization of the biosynthetic gene cluster of 16-membered macrolide antibiotic FD-891: involvement of a dual functional cytochrome P450 monooxygenase catalyzing epoxidation and hydroxylation.</title>
        <authorList>
            <person name="Kudo F."/>
            <person name="Motegi A."/>
            <person name="Mizoue K."/>
            <person name="Eguchi T."/>
        </authorList>
    </citation>
    <scope>NUCLEOTIDE SEQUENCE [LARGE SCALE GENOMIC DNA]</scope>
    <source>
        <strain evidence="4 5">A-8890</strain>
    </source>
</reference>
<feature type="transmembrane region" description="Helical" evidence="2">
    <location>
        <begin position="115"/>
        <end position="137"/>
    </location>
</feature>
<dbReference type="EMBL" id="AP018448">
    <property type="protein sequence ID" value="BBC35035.1"/>
    <property type="molecule type" value="Genomic_DNA"/>
</dbReference>
<proteinExistence type="predicted"/>
<dbReference type="Pfam" id="PF19803">
    <property type="entry name" value="DUF6286"/>
    <property type="match status" value="1"/>
</dbReference>
<evidence type="ECO:0000259" key="3">
    <source>
        <dbReference type="Pfam" id="PF19803"/>
    </source>
</evidence>
<keyword evidence="2" id="KW-1133">Transmembrane helix</keyword>
<evidence type="ECO:0000313" key="5">
    <source>
        <dbReference type="Proteomes" id="UP001321542"/>
    </source>
</evidence>
<dbReference type="InterPro" id="IPR046253">
    <property type="entry name" value="DUF6286"/>
</dbReference>
<dbReference type="Proteomes" id="UP001321542">
    <property type="component" value="Chromosome"/>
</dbReference>
<gene>
    <name evidence="4" type="ORF">SGFS_063290</name>
</gene>
<name>A0ABN5VNK7_9ACTN</name>
<keyword evidence="2" id="KW-0472">Membrane</keyword>
<sequence length="241" mass="25775">MSANTWRQPTGDSAPSSDSGPAAPPADGDPGAETGAGATAASDESGQPAASDESGPPARRFWSARRIPAALVALLSVVAVGLLLYDVVSVRAGRSAMRWRWRLAEELATRPLDDIWMIVGAAVAMALGLWLFLLAVTPGLRRLLPMRQPTGIPGTEEVRAGLDRRAAALLLRDRAMQVAGVQSARVAVGRRKVKARAWAHFRDLEEVRADLDATLGKAVTSLRLARRPTLAVRVRRPKRKG</sequence>
<evidence type="ECO:0000256" key="2">
    <source>
        <dbReference type="SAM" id="Phobius"/>
    </source>
</evidence>
<feature type="compositionally biased region" description="Low complexity" evidence="1">
    <location>
        <begin position="9"/>
        <end position="46"/>
    </location>
</feature>
<accession>A0ABN5VNK7</accession>
<reference evidence="4 5" key="2">
    <citation type="journal article" date="2023" name="ChemBioChem">
        <title>Acyltransferase Domain Exchange between Two Independent Type I Polyketide Synthases in the Same Producer Strain of Macrolide Antibiotics.</title>
        <authorList>
            <person name="Kudo F."/>
            <person name="Kishikawa K."/>
            <person name="Tsuboi K."/>
            <person name="Kido T."/>
            <person name="Usui T."/>
            <person name="Hashimoto J."/>
            <person name="Shin-Ya K."/>
            <person name="Miyanaga A."/>
            <person name="Eguchi T."/>
        </authorList>
    </citation>
    <scope>NUCLEOTIDE SEQUENCE [LARGE SCALE GENOMIC DNA]</scope>
    <source>
        <strain evidence="4 5">A-8890</strain>
    </source>
</reference>
<evidence type="ECO:0000313" key="4">
    <source>
        <dbReference type="EMBL" id="BBC35035.1"/>
    </source>
</evidence>
<evidence type="ECO:0000256" key="1">
    <source>
        <dbReference type="SAM" id="MobiDB-lite"/>
    </source>
</evidence>
<feature type="transmembrane region" description="Helical" evidence="2">
    <location>
        <begin position="67"/>
        <end position="85"/>
    </location>
</feature>
<organism evidence="4 5">
    <name type="scientific">Streptomyces graminofaciens</name>
    <dbReference type="NCBI Taxonomy" id="68212"/>
    <lineage>
        <taxon>Bacteria</taxon>
        <taxon>Bacillati</taxon>
        <taxon>Actinomycetota</taxon>
        <taxon>Actinomycetes</taxon>
        <taxon>Kitasatosporales</taxon>
        <taxon>Streptomycetaceae</taxon>
        <taxon>Streptomyces</taxon>
    </lineage>
</organism>
<keyword evidence="2" id="KW-0812">Transmembrane</keyword>
<feature type="domain" description="DUF6286" evidence="3">
    <location>
        <begin position="126"/>
        <end position="235"/>
    </location>
</feature>
<keyword evidence="5" id="KW-1185">Reference proteome</keyword>